<evidence type="ECO:0000313" key="2">
    <source>
        <dbReference type="EMBL" id="KAK1120518.1"/>
    </source>
</evidence>
<gene>
    <name evidence="2" type="ORF">K0M31_012497</name>
</gene>
<sequence>MDARCNGKLAGNYGAQCIVAINDLQLVRQKASRLQSAIPSELEEQKTCVARRFQERLVESAGHIARYSNTNGSRNQIAQETVELTDSR</sequence>
<name>A0AA40KHI7_9HYME</name>
<dbReference type="AlphaFoldDB" id="A0AA40KHI7"/>
<protein>
    <submittedName>
        <fullName evidence="2">Uncharacterized protein</fullName>
    </submittedName>
</protein>
<keyword evidence="3" id="KW-1185">Reference proteome</keyword>
<proteinExistence type="predicted"/>
<comment type="caution">
    <text evidence="2">The sequence shown here is derived from an EMBL/GenBank/DDBJ whole genome shotgun (WGS) entry which is preliminary data.</text>
</comment>
<accession>A0AA40KHI7</accession>
<dbReference type="EMBL" id="JAHYIQ010000031">
    <property type="protein sequence ID" value="KAK1120518.1"/>
    <property type="molecule type" value="Genomic_DNA"/>
</dbReference>
<organism evidence="2 3">
    <name type="scientific">Melipona bicolor</name>
    <dbReference type="NCBI Taxonomy" id="60889"/>
    <lineage>
        <taxon>Eukaryota</taxon>
        <taxon>Metazoa</taxon>
        <taxon>Ecdysozoa</taxon>
        <taxon>Arthropoda</taxon>
        <taxon>Hexapoda</taxon>
        <taxon>Insecta</taxon>
        <taxon>Pterygota</taxon>
        <taxon>Neoptera</taxon>
        <taxon>Endopterygota</taxon>
        <taxon>Hymenoptera</taxon>
        <taxon>Apocrita</taxon>
        <taxon>Aculeata</taxon>
        <taxon>Apoidea</taxon>
        <taxon>Anthophila</taxon>
        <taxon>Apidae</taxon>
        <taxon>Melipona</taxon>
    </lineage>
</organism>
<evidence type="ECO:0000256" key="1">
    <source>
        <dbReference type="SAM" id="MobiDB-lite"/>
    </source>
</evidence>
<dbReference type="Proteomes" id="UP001177670">
    <property type="component" value="Unassembled WGS sequence"/>
</dbReference>
<feature type="region of interest" description="Disordered" evidence="1">
    <location>
        <begin position="68"/>
        <end position="88"/>
    </location>
</feature>
<evidence type="ECO:0000313" key="3">
    <source>
        <dbReference type="Proteomes" id="UP001177670"/>
    </source>
</evidence>
<reference evidence="2" key="1">
    <citation type="submission" date="2021-10" db="EMBL/GenBank/DDBJ databases">
        <title>Melipona bicolor Genome sequencing and assembly.</title>
        <authorList>
            <person name="Araujo N.S."/>
            <person name="Arias M.C."/>
        </authorList>
    </citation>
    <scope>NUCLEOTIDE SEQUENCE</scope>
    <source>
        <strain evidence="2">USP_2M_L1-L4_2017</strain>
        <tissue evidence="2">Whole body</tissue>
    </source>
</reference>